<evidence type="ECO:0000256" key="3">
    <source>
        <dbReference type="ARBA" id="ARBA00022968"/>
    </source>
</evidence>
<reference evidence="10" key="1">
    <citation type="journal article" date="2013" name="Nature">
        <title>Pan genome of the phytoplankton Emiliania underpins its global distribution.</title>
        <authorList>
            <person name="Read B.A."/>
            <person name="Kegel J."/>
            <person name="Klute M.J."/>
            <person name="Kuo A."/>
            <person name="Lefebvre S.C."/>
            <person name="Maumus F."/>
            <person name="Mayer C."/>
            <person name="Miller J."/>
            <person name="Monier A."/>
            <person name="Salamov A."/>
            <person name="Young J."/>
            <person name="Aguilar M."/>
            <person name="Claverie J.M."/>
            <person name="Frickenhaus S."/>
            <person name="Gonzalez K."/>
            <person name="Herman E.K."/>
            <person name="Lin Y.C."/>
            <person name="Napier J."/>
            <person name="Ogata H."/>
            <person name="Sarno A.F."/>
            <person name="Shmutz J."/>
            <person name="Schroeder D."/>
            <person name="de Vargas C."/>
            <person name="Verret F."/>
            <person name="von Dassow P."/>
            <person name="Valentin K."/>
            <person name="Van de Peer Y."/>
            <person name="Wheeler G."/>
            <person name="Dacks J.B."/>
            <person name="Delwiche C.F."/>
            <person name="Dyhrman S.T."/>
            <person name="Glockner G."/>
            <person name="John U."/>
            <person name="Richards T."/>
            <person name="Worden A.Z."/>
            <person name="Zhang X."/>
            <person name="Grigoriev I.V."/>
            <person name="Allen A.E."/>
            <person name="Bidle K."/>
            <person name="Borodovsky M."/>
            <person name="Bowler C."/>
            <person name="Brownlee C."/>
            <person name="Cock J.M."/>
            <person name="Elias M."/>
            <person name="Gladyshev V.N."/>
            <person name="Groth M."/>
            <person name="Guda C."/>
            <person name="Hadaegh A."/>
            <person name="Iglesias-Rodriguez M.D."/>
            <person name="Jenkins J."/>
            <person name="Jones B.M."/>
            <person name="Lawson T."/>
            <person name="Leese F."/>
            <person name="Lindquist E."/>
            <person name="Lobanov A."/>
            <person name="Lomsadze A."/>
            <person name="Malik S.B."/>
            <person name="Marsh M.E."/>
            <person name="Mackinder L."/>
            <person name="Mock T."/>
            <person name="Mueller-Roeber B."/>
            <person name="Pagarete A."/>
            <person name="Parker M."/>
            <person name="Probert I."/>
            <person name="Quesneville H."/>
            <person name="Raines C."/>
            <person name="Rensing S.A."/>
            <person name="Riano-Pachon D.M."/>
            <person name="Richier S."/>
            <person name="Rokitta S."/>
            <person name="Shiraiwa Y."/>
            <person name="Soanes D.M."/>
            <person name="van der Giezen M."/>
            <person name="Wahlund T.M."/>
            <person name="Williams B."/>
            <person name="Wilson W."/>
            <person name="Wolfe G."/>
            <person name="Wurch L.L."/>
        </authorList>
    </citation>
    <scope>NUCLEOTIDE SEQUENCE</scope>
</reference>
<dbReference type="GO" id="GO:0042285">
    <property type="term" value="F:xylosyltransferase activity"/>
    <property type="evidence" value="ECO:0007669"/>
    <property type="project" value="TreeGrafter"/>
</dbReference>
<keyword evidence="10" id="KW-1185">Reference proteome</keyword>
<dbReference type="KEGG" id="ehx:EMIHUDRAFT_97410"/>
<feature type="compositionally biased region" description="Gly residues" evidence="7">
    <location>
        <begin position="74"/>
        <end position="84"/>
    </location>
</feature>
<evidence type="ECO:0000256" key="7">
    <source>
        <dbReference type="SAM" id="MobiDB-lite"/>
    </source>
</evidence>
<feature type="transmembrane region" description="Helical" evidence="8">
    <location>
        <begin position="21"/>
        <end position="37"/>
    </location>
</feature>
<organism evidence="9 10">
    <name type="scientific">Emiliania huxleyi (strain CCMP1516)</name>
    <dbReference type="NCBI Taxonomy" id="280463"/>
    <lineage>
        <taxon>Eukaryota</taxon>
        <taxon>Haptista</taxon>
        <taxon>Haptophyta</taxon>
        <taxon>Prymnesiophyceae</taxon>
        <taxon>Isochrysidales</taxon>
        <taxon>Noelaerhabdaceae</taxon>
        <taxon>Emiliania</taxon>
    </lineage>
</organism>
<dbReference type="RefSeq" id="XP_005793583.1">
    <property type="nucleotide sequence ID" value="XM_005793526.1"/>
</dbReference>
<keyword evidence="5 8" id="KW-0472">Membrane</keyword>
<dbReference type="AlphaFoldDB" id="A0A0D3KZG9"/>
<dbReference type="eggNOG" id="KOG3765">
    <property type="taxonomic scope" value="Eukaryota"/>
</dbReference>
<evidence type="ECO:0000313" key="10">
    <source>
        <dbReference type="Proteomes" id="UP000013827"/>
    </source>
</evidence>
<reference evidence="9" key="2">
    <citation type="submission" date="2024-10" db="UniProtKB">
        <authorList>
            <consortium name="EnsemblProtists"/>
        </authorList>
    </citation>
    <scope>IDENTIFICATION</scope>
</reference>
<name>A0A0D3KZG9_EMIH1</name>
<dbReference type="OMA" id="RMCEDAN"/>
<keyword evidence="2 8" id="KW-0812">Transmembrane</keyword>
<dbReference type="Pfam" id="PF13896">
    <property type="entry name" value="Glyco_transf_49"/>
    <property type="match status" value="1"/>
</dbReference>
<dbReference type="HOGENOM" id="CLU_565549_0_0_1"/>
<dbReference type="InterPro" id="IPR051292">
    <property type="entry name" value="Xyl/GlcA_transferase"/>
</dbReference>
<keyword evidence="3" id="KW-0735">Signal-anchor</keyword>
<dbReference type="Gene3D" id="3.90.550.10">
    <property type="entry name" value="Spore Coat Polysaccharide Biosynthesis Protein SpsA, Chain A"/>
    <property type="match status" value="1"/>
</dbReference>
<dbReference type="PaxDb" id="2903-EOD41154"/>
<dbReference type="GO" id="GO:0016020">
    <property type="term" value="C:membrane"/>
    <property type="evidence" value="ECO:0007669"/>
    <property type="project" value="UniProtKB-SubCell"/>
</dbReference>
<dbReference type="GO" id="GO:0015020">
    <property type="term" value="F:glucuronosyltransferase activity"/>
    <property type="evidence" value="ECO:0007669"/>
    <property type="project" value="TreeGrafter"/>
</dbReference>
<dbReference type="SUPFAM" id="SSF53448">
    <property type="entry name" value="Nucleotide-diphospho-sugar transferases"/>
    <property type="match status" value="1"/>
</dbReference>
<protein>
    <submittedName>
        <fullName evidence="9">Uncharacterized protein</fullName>
    </submittedName>
</protein>
<evidence type="ECO:0000256" key="2">
    <source>
        <dbReference type="ARBA" id="ARBA00022692"/>
    </source>
</evidence>
<evidence type="ECO:0000256" key="4">
    <source>
        <dbReference type="ARBA" id="ARBA00022989"/>
    </source>
</evidence>
<dbReference type="InterPro" id="IPR029044">
    <property type="entry name" value="Nucleotide-diphossugar_trans"/>
</dbReference>
<keyword evidence="4 8" id="KW-1133">Transmembrane helix</keyword>
<proteinExistence type="predicted"/>
<dbReference type="GO" id="GO:0035269">
    <property type="term" value="P:protein O-linked glycosylation via mannose"/>
    <property type="evidence" value="ECO:0007669"/>
    <property type="project" value="TreeGrafter"/>
</dbReference>
<feature type="region of interest" description="Disordered" evidence="7">
    <location>
        <begin position="68"/>
        <end position="120"/>
    </location>
</feature>
<comment type="subcellular location">
    <subcellularLocation>
        <location evidence="1">Membrane</location>
        <topology evidence="1">Single-pass type II membrane protein</topology>
    </subcellularLocation>
</comment>
<dbReference type="PANTHER" id="PTHR12270:SF52">
    <property type="entry name" value="GLYCOSYLTRANSFERASE-LIKE PROTEIN GNT13-RELATED"/>
    <property type="match status" value="1"/>
</dbReference>
<feature type="region of interest" description="Disordered" evidence="7">
    <location>
        <begin position="455"/>
        <end position="483"/>
    </location>
</feature>
<evidence type="ECO:0000256" key="1">
    <source>
        <dbReference type="ARBA" id="ARBA00004606"/>
    </source>
</evidence>
<evidence type="ECO:0000256" key="5">
    <source>
        <dbReference type="ARBA" id="ARBA00023136"/>
    </source>
</evidence>
<dbReference type="EnsemblProtists" id="EOD41154">
    <property type="protein sequence ID" value="EOD41154"/>
    <property type="gene ID" value="EMIHUDRAFT_97410"/>
</dbReference>
<evidence type="ECO:0000313" key="9">
    <source>
        <dbReference type="EnsemblProtists" id="EOD41154"/>
    </source>
</evidence>
<dbReference type="PANTHER" id="PTHR12270">
    <property type="entry name" value="GLYCOSYLTRANSFERASE-RELATED"/>
    <property type="match status" value="1"/>
</dbReference>
<evidence type="ECO:0000256" key="6">
    <source>
        <dbReference type="ARBA" id="ARBA00023180"/>
    </source>
</evidence>
<evidence type="ECO:0000256" key="8">
    <source>
        <dbReference type="SAM" id="Phobius"/>
    </source>
</evidence>
<dbReference type="Proteomes" id="UP000013827">
    <property type="component" value="Unassembled WGS sequence"/>
</dbReference>
<sequence length="483" mass="52566">MKVAFERTERRSSTARSARRAGCIVCIGGGLLTNLILQSHLHSTDRGFLGGVIPGLGPKRVRRWRAAVPNNSSGDGGGGGGGGGGHRKSAAAATPEDSADRVGEEELALEQTMRESETDRLGTAAANASGVGAAAGPAGGDGAGGRSISTSGYDVTLVSQTSDDRAWMVVHLAKRWGGPISIAIFCVEPEERYMQAERRRLAGIARQPGSSVAEVHGKASAGYPVNFLRNTAIARVQTSHFLLTDIDLWPSTDSYNEVLRQGAAFLRQRKLAMVLPAFEYNAGHTDYASSASRAALARALSPARQPPTAHTDTHLSTDYPRWWRATWPSLIPCFKSLRYEPYLVVPRLDTTPAARQRAPAVSGFDERFVGYGKNKIEWIQHLRFLGFVFYVLPRAFVVHCPHPPSVSRQNWQLFRDKKDELFRSFIREHLRNASIRTRMCEDANFNGMVRESAALRQGDERPATSDSAVPGASLASRGRSTGR</sequence>
<accession>A0A0D3KZG9</accession>
<dbReference type="GeneID" id="17286423"/>
<keyword evidence="6" id="KW-0325">Glycoprotein</keyword>